<evidence type="ECO:0000256" key="2">
    <source>
        <dbReference type="ARBA" id="ARBA00022448"/>
    </source>
</evidence>
<evidence type="ECO:0000256" key="1">
    <source>
        <dbReference type="ARBA" id="ARBA00004651"/>
    </source>
</evidence>
<reference evidence="8" key="1">
    <citation type="submission" date="2018-05" db="EMBL/GenBank/DDBJ databases">
        <authorList>
            <person name="Lanie J.A."/>
            <person name="Ng W.-L."/>
            <person name="Kazmierczak K.M."/>
            <person name="Andrzejewski T.M."/>
            <person name="Davidsen T.M."/>
            <person name="Wayne K.J."/>
            <person name="Tettelin H."/>
            <person name="Glass J.I."/>
            <person name="Rusch D."/>
            <person name="Podicherti R."/>
            <person name="Tsui H.-C.T."/>
            <person name="Winkler M.E."/>
        </authorList>
    </citation>
    <scope>NUCLEOTIDE SEQUENCE</scope>
</reference>
<feature type="transmembrane region" description="Helical" evidence="7">
    <location>
        <begin position="169"/>
        <end position="186"/>
    </location>
</feature>
<organism evidence="8">
    <name type="scientific">marine metagenome</name>
    <dbReference type="NCBI Taxonomy" id="408172"/>
    <lineage>
        <taxon>unclassified sequences</taxon>
        <taxon>metagenomes</taxon>
        <taxon>ecological metagenomes</taxon>
    </lineage>
</organism>
<dbReference type="InterPro" id="IPR048279">
    <property type="entry name" value="MdtK-like"/>
</dbReference>
<dbReference type="NCBIfam" id="TIGR00797">
    <property type="entry name" value="matE"/>
    <property type="match status" value="1"/>
</dbReference>
<keyword evidence="4 7" id="KW-0812">Transmembrane</keyword>
<feature type="transmembrane region" description="Helical" evidence="7">
    <location>
        <begin position="45"/>
        <end position="66"/>
    </location>
</feature>
<feature type="transmembrane region" description="Helical" evidence="7">
    <location>
        <begin position="328"/>
        <end position="350"/>
    </location>
</feature>
<accession>A0A381VBH6</accession>
<feature type="transmembrane region" description="Helical" evidence="7">
    <location>
        <begin position="12"/>
        <end position="33"/>
    </location>
</feature>
<evidence type="ECO:0000256" key="7">
    <source>
        <dbReference type="SAM" id="Phobius"/>
    </source>
</evidence>
<comment type="subcellular location">
    <subcellularLocation>
        <location evidence="1">Cell membrane</location>
        <topology evidence="1">Multi-pass membrane protein</topology>
    </subcellularLocation>
</comment>
<feature type="transmembrane region" description="Helical" evidence="7">
    <location>
        <begin position="198"/>
        <end position="216"/>
    </location>
</feature>
<feature type="transmembrane region" description="Helical" evidence="7">
    <location>
        <begin position="403"/>
        <end position="421"/>
    </location>
</feature>
<dbReference type="CDD" id="cd13145">
    <property type="entry name" value="MATE_like_5"/>
    <property type="match status" value="1"/>
</dbReference>
<dbReference type="PANTHER" id="PTHR43549:SF3">
    <property type="entry name" value="MULTIDRUG RESISTANCE PROTEIN YPNP-RELATED"/>
    <property type="match status" value="1"/>
</dbReference>
<feature type="transmembrane region" description="Helical" evidence="7">
    <location>
        <begin position="252"/>
        <end position="273"/>
    </location>
</feature>
<evidence type="ECO:0008006" key="9">
    <source>
        <dbReference type="Google" id="ProtNLM"/>
    </source>
</evidence>
<gene>
    <name evidence="8" type="ORF">METZ01_LOCUS89982</name>
</gene>
<dbReference type="AlphaFoldDB" id="A0A381VBH6"/>
<feature type="transmembrane region" description="Helical" evidence="7">
    <location>
        <begin position="293"/>
        <end position="316"/>
    </location>
</feature>
<sequence length="463" mass="51980">MKDQKFKLTEDPIPYLVIKMAVPVSIGFFFHTMFNVVDTYFASKINSVAVAAITITFPIFFMIIAISSGTRQGATALIANAEGANNRALAKKYLIQTVSFSIIAAVVIMLIGLFSAPYLFKLMHATGDYFNFAIQYTNILLYGCLFIILDSTPTSGLNAVGDTKTYSRVFIIGFFVNLILDPLFIYGYGPIPPMGVKGIAYATIAAEFIATVYVFYRIKKMTEFFDNITVWDFFPKIQYQLDLLRQAFPASLNMFCVSAGFFVITFFASFFPSPDTSNISIASYGIAIRIEQIILLPAIGLNFACLSLTGQNFGALKYHRIQEGYLVCLKYGLILMLCGSLLLYFGGGYFMRIFTEDINVINIGQHYLKIAALFAPMIPIINISIALMQGVKQPNYTVFISSFKEVIGAVIIFWILCFYLNYKLEGLWIGILIVNYLSVIIFLFIVNHKMKSIGLKIFKRRLK</sequence>
<evidence type="ECO:0000313" key="8">
    <source>
        <dbReference type="EMBL" id="SVA37128.1"/>
    </source>
</evidence>
<dbReference type="PANTHER" id="PTHR43549">
    <property type="entry name" value="MULTIDRUG RESISTANCE PROTEIN YPNP-RELATED"/>
    <property type="match status" value="1"/>
</dbReference>
<dbReference type="GO" id="GO:0042910">
    <property type="term" value="F:xenobiotic transmembrane transporter activity"/>
    <property type="evidence" value="ECO:0007669"/>
    <property type="project" value="InterPro"/>
</dbReference>
<dbReference type="Pfam" id="PF01554">
    <property type="entry name" value="MatE"/>
    <property type="match status" value="2"/>
</dbReference>
<feature type="transmembrane region" description="Helical" evidence="7">
    <location>
        <begin position="427"/>
        <end position="446"/>
    </location>
</feature>
<keyword evidence="6 7" id="KW-0472">Membrane</keyword>
<protein>
    <recommendedName>
        <fullName evidence="9">Polysaccharide biosynthesis protein C-terminal domain-containing protein</fullName>
    </recommendedName>
</protein>
<keyword evidence="3" id="KW-1003">Cell membrane</keyword>
<evidence type="ECO:0000256" key="6">
    <source>
        <dbReference type="ARBA" id="ARBA00023136"/>
    </source>
</evidence>
<keyword evidence="5 7" id="KW-1133">Transmembrane helix</keyword>
<proteinExistence type="predicted"/>
<feature type="transmembrane region" description="Helical" evidence="7">
    <location>
        <begin position="370"/>
        <end position="391"/>
    </location>
</feature>
<feature type="transmembrane region" description="Helical" evidence="7">
    <location>
        <begin position="93"/>
        <end position="120"/>
    </location>
</feature>
<keyword evidence="2" id="KW-0813">Transport</keyword>
<evidence type="ECO:0000256" key="5">
    <source>
        <dbReference type="ARBA" id="ARBA00022989"/>
    </source>
</evidence>
<feature type="transmembrane region" description="Helical" evidence="7">
    <location>
        <begin position="132"/>
        <end position="149"/>
    </location>
</feature>
<dbReference type="PIRSF" id="PIRSF006603">
    <property type="entry name" value="DinF"/>
    <property type="match status" value="1"/>
</dbReference>
<evidence type="ECO:0000256" key="3">
    <source>
        <dbReference type="ARBA" id="ARBA00022475"/>
    </source>
</evidence>
<dbReference type="GO" id="GO:0015297">
    <property type="term" value="F:antiporter activity"/>
    <property type="evidence" value="ECO:0007669"/>
    <property type="project" value="InterPro"/>
</dbReference>
<dbReference type="InterPro" id="IPR002528">
    <property type="entry name" value="MATE_fam"/>
</dbReference>
<dbReference type="InterPro" id="IPR052031">
    <property type="entry name" value="Membrane_Transporter-Flippase"/>
</dbReference>
<dbReference type="GO" id="GO:0005886">
    <property type="term" value="C:plasma membrane"/>
    <property type="evidence" value="ECO:0007669"/>
    <property type="project" value="UniProtKB-SubCell"/>
</dbReference>
<evidence type="ECO:0000256" key="4">
    <source>
        <dbReference type="ARBA" id="ARBA00022692"/>
    </source>
</evidence>
<name>A0A381VBH6_9ZZZZ</name>
<dbReference type="EMBL" id="UINC01008241">
    <property type="protein sequence ID" value="SVA37128.1"/>
    <property type="molecule type" value="Genomic_DNA"/>
</dbReference>